<proteinExistence type="predicted"/>
<dbReference type="SUPFAM" id="SSF54236">
    <property type="entry name" value="Ubiquitin-like"/>
    <property type="match status" value="1"/>
</dbReference>
<protein>
    <recommendedName>
        <fullName evidence="1">Rad60/SUMO-like domain-containing protein</fullName>
    </recommendedName>
</protein>
<accession>M8C448</accession>
<reference evidence="2" key="1">
    <citation type="submission" date="2015-06" db="UniProtKB">
        <authorList>
            <consortium name="EnsemblPlants"/>
        </authorList>
    </citation>
    <scope>IDENTIFICATION</scope>
</reference>
<feature type="domain" description="Rad60/SUMO-like" evidence="1">
    <location>
        <begin position="75"/>
        <end position="144"/>
    </location>
</feature>
<dbReference type="Gene3D" id="3.10.20.90">
    <property type="entry name" value="Phosphatidylinositol 3-kinase Catalytic Subunit, Chain A, domain 1"/>
    <property type="match status" value="2"/>
</dbReference>
<dbReference type="PANTHER" id="PTHR10562">
    <property type="entry name" value="SMALL UBIQUITIN-RELATED MODIFIER"/>
    <property type="match status" value="1"/>
</dbReference>
<dbReference type="InterPro" id="IPR029071">
    <property type="entry name" value="Ubiquitin-like_domsf"/>
</dbReference>
<evidence type="ECO:0000259" key="1">
    <source>
        <dbReference type="Pfam" id="PF11976"/>
    </source>
</evidence>
<sequence>MRKTDGMQVLMDFYAAMVPAAGDDGEGGGVFLYRGEPVAAEQTPAGLKMANWDRVYLVPRRRGEVKEDKSVDYITVRVRDDKERMIYCTVRRSEQLKPLMDLYHATVLGDGASILGGAFLFDGQRLHGRHTPAQLDMEVGDVVDYLPEQI</sequence>
<organism evidence="2">
    <name type="scientific">Aegilops tauschii</name>
    <name type="common">Tausch's goatgrass</name>
    <name type="synonym">Aegilops squarrosa</name>
    <dbReference type="NCBI Taxonomy" id="37682"/>
    <lineage>
        <taxon>Eukaryota</taxon>
        <taxon>Viridiplantae</taxon>
        <taxon>Streptophyta</taxon>
        <taxon>Embryophyta</taxon>
        <taxon>Tracheophyta</taxon>
        <taxon>Spermatophyta</taxon>
        <taxon>Magnoliopsida</taxon>
        <taxon>Liliopsida</taxon>
        <taxon>Poales</taxon>
        <taxon>Poaceae</taxon>
        <taxon>BOP clade</taxon>
        <taxon>Pooideae</taxon>
        <taxon>Triticodae</taxon>
        <taxon>Triticeae</taxon>
        <taxon>Triticinae</taxon>
        <taxon>Aegilops</taxon>
    </lineage>
</organism>
<dbReference type="EnsemblPlants" id="EMT32080">
    <property type="protein sequence ID" value="EMT32080"/>
    <property type="gene ID" value="F775_25805"/>
</dbReference>
<dbReference type="AlphaFoldDB" id="M8C448"/>
<dbReference type="InterPro" id="IPR022617">
    <property type="entry name" value="Rad60/SUMO-like_dom"/>
</dbReference>
<name>M8C448_AEGTA</name>
<dbReference type="Pfam" id="PF11976">
    <property type="entry name" value="Rad60-SLD"/>
    <property type="match status" value="1"/>
</dbReference>
<evidence type="ECO:0000313" key="2">
    <source>
        <dbReference type="EnsemblPlants" id="EMT32080"/>
    </source>
</evidence>